<dbReference type="KEGG" id="bze:COCCADRAFT_83689"/>
<dbReference type="GeneID" id="19151622"/>
<dbReference type="EMBL" id="KI964544">
    <property type="protein sequence ID" value="EUC38205.1"/>
    <property type="molecule type" value="Genomic_DNA"/>
</dbReference>
<protein>
    <submittedName>
        <fullName evidence="1">Uncharacterized protein</fullName>
    </submittedName>
</protein>
<sequence>RAMCSLAPFTASGMRVASRVGIEGKARLFLFRQRRCGTASKGAVAALIGAISRHIAATHAPPVAGRHGETGWREKASCQPATCLHRPARFFGARRARPNVAADDEVIDSWNGAACLPATKTECELRACWLDLRQGYCALLNRSRGNSNCMPR</sequence>
<reference evidence="1 2" key="1">
    <citation type="journal article" date="2013" name="PLoS Genet.">
        <title>Comparative genome structure, secondary metabolite, and effector coding capacity across Cochliobolus pathogens.</title>
        <authorList>
            <person name="Condon B.J."/>
            <person name="Leng Y."/>
            <person name="Wu D."/>
            <person name="Bushley K.E."/>
            <person name="Ohm R.A."/>
            <person name="Otillar R."/>
            <person name="Martin J."/>
            <person name="Schackwitz W."/>
            <person name="Grimwood J."/>
            <person name="MohdZainudin N."/>
            <person name="Xue C."/>
            <person name="Wang R."/>
            <person name="Manning V.A."/>
            <person name="Dhillon B."/>
            <person name="Tu Z.J."/>
            <person name="Steffenson B.J."/>
            <person name="Salamov A."/>
            <person name="Sun H."/>
            <person name="Lowry S."/>
            <person name="LaButti K."/>
            <person name="Han J."/>
            <person name="Copeland A."/>
            <person name="Lindquist E."/>
            <person name="Barry K."/>
            <person name="Schmutz J."/>
            <person name="Baker S.E."/>
            <person name="Ciuffetti L.M."/>
            <person name="Grigoriev I.V."/>
            <person name="Zhong S."/>
            <person name="Turgeon B.G."/>
        </authorList>
    </citation>
    <scope>NUCLEOTIDE SEQUENCE [LARGE SCALE GENOMIC DNA]</scope>
    <source>
        <strain evidence="1 2">26-R-13</strain>
    </source>
</reference>
<feature type="non-terminal residue" evidence="1">
    <location>
        <position position="1"/>
    </location>
</feature>
<name>W6YKJ1_COCC2</name>
<evidence type="ECO:0000313" key="2">
    <source>
        <dbReference type="Proteomes" id="UP000053841"/>
    </source>
</evidence>
<accession>W6YKJ1</accession>
<dbReference type="RefSeq" id="XP_007707520.1">
    <property type="nucleotide sequence ID" value="XM_007709330.1"/>
</dbReference>
<dbReference type="HOGENOM" id="CLU_1726606_0_0_1"/>
<dbReference type="Proteomes" id="UP000053841">
    <property type="component" value="Unassembled WGS sequence"/>
</dbReference>
<evidence type="ECO:0000313" key="1">
    <source>
        <dbReference type="EMBL" id="EUC38205.1"/>
    </source>
</evidence>
<dbReference type="AlphaFoldDB" id="W6YKJ1"/>
<organism evidence="1 2">
    <name type="scientific">Cochliobolus carbonum (strain 26-R-13)</name>
    <name type="common">Maize leaf spot fungus</name>
    <name type="synonym">Bipolaris zeicola</name>
    <dbReference type="NCBI Taxonomy" id="930089"/>
    <lineage>
        <taxon>Eukaryota</taxon>
        <taxon>Fungi</taxon>
        <taxon>Dikarya</taxon>
        <taxon>Ascomycota</taxon>
        <taxon>Pezizomycotina</taxon>
        <taxon>Dothideomycetes</taxon>
        <taxon>Pleosporomycetidae</taxon>
        <taxon>Pleosporales</taxon>
        <taxon>Pleosporineae</taxon>
        <taxon>Pleosporaceae</taxon>
        <taxon>Bipolaris</taxon>
    </lineage>
</organism>
<proteinExistence type="predicted"/>
<gene>
    <name evidence="1" type="ORF">COCCADRAFT_83689</name>
</gene>
<keyword evidence="2" id="KW-1185">Reference proteome</keyword>
<dbReference type="OrthoDB" id="10527898at2759"/>